<evidence type="ECO:0000256" key="1">
    <source>
        <dbReference type="SAM" id="MobiDB-lite"/>
    </source>
</evidence>
<evidence type="ECO:0000313" key="3">
    <source>
        <dbReference type="Proteomes" id="UP001597368"/>
    </source>
</evidence>
<feature type="region of interest" description="Disordered" evidence="1">
    <location>
        <begin position="1"/>
        <end position="131"/>
    </location>
</feature>
<gene>
    <name evidence="2" type="ORF">ACFSKW_51830</name>
</gene>
<name>A0ABW4TFX7_9ACTN</name>
<feature type="compositionally biased region" description="Low complexity" evidence="1">
    <location>
        <begin position="34"/>
        <end position="44"/>
    </location>
</feature>
<dbReference type="Proteomes" id="UP001597368">
    <property type="component" value="Unassembled WGS sequence"/>
</dbReference>
<protein>
    <submittedName>
        <fullName evidence="2">Uncharacterized protein</fullName>
    </submittedName>
</protein>
<sequence>MTKPSGPEGWHGFSPAVGHGSEEAVQAGNRAFHPEAAGAPGPGREPSEEERSGVSSTDTEARSPLGVGESGASRRAEEIAKEEQEAGRETVGVKGESGRPYGTSTAEDSTGVGPQDAQGESPTMPSGDQGG</sequence>
<proteinExistence type="predicted"/>
<feature type="compositionally biased region" description="Polar residues" evidence="1">
    <location>
        <begin position="118"/>
        <end position="131"/>
    </location>
</feature>
<reference evidence="3" key="1">
    <citation type="journal article" date="2019" name="Int. J. Syst. Evol. Microbiol.">
        <title>The Global Catalogue of Microorganisms (GCM) 10K type strain sequencing project: providing services to taxonomists for standard genome sequencing and annotation.</title>
        <authorList>
            <consortium name="The Broad Institute Genomics Platform"/>
            <consortium name="The Broad Institute Genome Sequencing Center for Infectious Disease"/>
            <person name="Wu L."/>
            <person name="Ma J."/>
        </authorList>
    </citation>
    <scope>NUCLEOTIDE SEQUENCE [LARGE SCALE GENOMIC DNA]</scope>
    <source>
        <strain evidence="3">ICMP 6774ER</strain>
    </source>
</reference>
<feature type="compositionally biased region" description="Basic and acidic residues" evidence="1">
    <location>
        <begin position="72"/>
        <end position="88"/>
    </location>
</feature>
<accession>A0ABW4TFX7</accession>
<keyword evidence="3" id="KW-1185">Reference proteome</keyword>
<evidence type="ECO:0000313" key="2">
    <source>
        <dbReference type="EMBL" id="MFD1939979.1"/>
    </source>
</evidence>
<comment type="caution">
    <text evidence="2">The sequence shown here is derived from an EMBL/GenBank/DDBJ whole genome shotgun (WGS) entry which is preliminary data.</text>
</comment>
<organism evidence="2 3">
    <name type="scientific">Nonomuraea mangrovi</name>
    <dbReference type="NCBI Taxonomy" id="2316207"/>
    <lineage>
        <taxon>Bacteria</taxon>
        <taxon>Bacillati</taxon>
        <taxon>Actinomycetota</taxon>
        <taxon>Actinomycetes</taxon>
        <taxon>Streptosporangiales</taxon>
        <taxon>Streptosporangiaceae</taxon>
        <taxon>Nonomuraea</taxon>
    </lineage>
</organism>
<dbReference type="EMBL" id="JBHUFV010000098">
    <property type="protein sequence ID" value="MFD1939979.1"/>
    <property type="molecule type" value="Genomic_DNA"/>
</dbReference>
<dbReference type="RefSeq" id="WP_379582760.1">
    <property type="nucleotide sequence ID" value="NZ_JBHUFV010000098.1"/>
</dbReference>